<protein>
    <recommendedName>
        <fullName evidence="1">Ice-binding protein C-terminal domain-containing protein</fullName>
    </recommendedName>
</protein>
<evidence type="ECO:0000259" key="1">
    <source>
        <dbReference type="Pfam" id="PF07589"/>
    </source>
</evidence>
<dbReference type="NCBIfam" id="TIGR02595">
    <property type="entry name" value="PEP_CTERM"/>
    <property type="match status" value="1"/>
</dbReference>
<reference evidence="2" key="1">
    <citation type="submission" date="2020-09" db="EMBL/GenBank/DDBJ databases">
        <title>Desulfogranum mesoprofundum gen. nov., sp. nov., a novel mesophilic, sulfate-reducing chemolithoautotroph isolated from a deep-sea hydrothermal vent chimney in the Suiyo Seamount.</title>
        <authorList>
            <person name="Hashimoto Y."/>
            <person name="Nakagawa S."/>
        </authorList>
    </citation>
    <scope>NUCLEOTIDE SEQUENCE</scope>
    <source>
        <strain evidence="2">KT2</strain>
    </source>
</reference>
<evidence type="ECO:0000313" key="2">
    <source>
        <dbReference type="EMBL" id="BCL59475.1"/>
    </source>
</evidence>
<dbReference type="EMBL" id="AP024086">
    <property type="protein sequence ID" value="BCL59475.1"/>
    <property type="molecule type" value="Genomic_DNA"/>
</dbReference>
<organism evidence="2 3">
    <name type="scientific">Desulfomarina profundi</name>
    <dbReference type="NCBI Taxonomy" id="2772557"/>
    <lineage>
        <taxon>Bacteria</taxon>
        <taxon>Pseudomonadati</taxon>
        <taxon>Thermodesulfobacteriota</taxon>
        <taxon>Desulfobulbia</taxon>
        <taxon>Desulfobulbales</taxon>
        <taxon>Desulfobulbaceae</taxon>
        <taxon>Desulfomarina</taxon>
    </lineage>
</organism>
<dbReference type="RefSeq" id="WP_228855700.1">
    <property type="nucleotide sequence ID" value="NZ_AP024086.1"/>
</dbReference>
<dbReference type="InterPro" id="IPR013424">
    <property type="entry name" value="Ice-binding_C"/>
</dbReference>
<proteinExistence type="predicted"/>
<keyword evidence="3" id="KW-1185">Reference proteome</keyword>
<name>A0A8D5FKP7_9BACT</name>
<evidence type="ECO:0000313" key="3">
    <source>
        <dbReference type="Proteomes" id="UP000826725"/>
    </source>
</evidence>
<dbReference type="AlphaFoldDB" id="A0A8D5FKP7"/>
<gene>
    <name evidence="2" type="ORF">DGMP_01680</name>
</gene>
<dbReference type="Proteomes" id="UP000826725">
    <property type="component" value="Chromosome"/>
</dbReference>
<accession>A0A8D5FKP7</accession>
<dbReference type="KEGG" id="dbk:DGMP_01680"/>
<feature type="domain" description="Ice-binding protein C-terminal" evidence="1">
    <location>
        <begin position="216"/>
        <end position="237"/>
    </location>
</feature>
<sequence length="244" mass="26910">MATVLRGTTSRGPGYDTLFPSSAADWRATSGNPAGNIYQKANGTDQRAYWMGNISDNTLGDLTGMRLQTDIFSTNNWKTLANGSYGDDGNVYARWVIANNIGDTDNDGFDEYNMFVSKRSSSININLLQGWETHSVLLKEDNFLRWPNYDANNQSFSDVLADYTSIGLYLFSGTDTISNINGSTGTWENNQLLHYGAFSNNNEEALWALDNFQAKQVPEPATLLLFGAGLAVLANRRIRAGKNV</sequence>
<dbReference type="Pfam" id="PF07589">
    <property type="entry name" value="PEP-CTERM"/>
    <property type="match status" value="1"/>
</dbReference>